<dbReference type="Gene3D" id="3.40.50.150">
    <property type="entry name" value="Vaccinia Virus protein VP39"/>
    <property type="match status" value="1"/>
</dbReference>
<feature type="domain" description="Methyltransferase type 11" evidence="1">
    <location>
        <begin position="72"/>
        <end position="168"/>
    </location>
</feature>
<name>A0A2T5UU62_9HYPH</name>
<dbReference type="EMBL" id="QAYG01000013">
    <property type="protein sequence ID" value="PTW55001.1"/>
    <property type="molecule type" value="Genomic_DNA"/>
</dbReference>
<comment type="caution">
    <text evidence="2">The sequence shown here is derived from an EMBL/GenBank/DDBJ whole genome shotgun (WGS) entry which is preliminary data.</text>
</comment>
<sequence>MMRSETLPDRLRKLRKRIQRPFNAKDGGLDDVAVRAAYARWAPIYDMVFRAPLYWGRRVGVKRVNEFSGTVLEAGVGTGMALPHYSKHLKVTGIDLSQEMLAKAERRVRGGKLDNVDGLLAMDAGNLAFPDNHFDVTIAMYVITVVPDPVKVMLELERVTRPGGHVILVNHFSAEKGLRAIVEQWLERYASRVGWNPVFPKARILGRTHLLLEEDQSVHPFGLFTMLTFRKPRA</sequence>
<evidence type="ECO:0000313" key="3">
    <source>
        <dbReference type="Proteomes" id="UP000244081"/>
    </source>
</evidence>
<dbReference type="PANTHER" id="PTHR42912:SF80">
    <property type="entry name" value="METHYLTRANSFERASE DOMAIN-CONTAINING PROTEIN"/>
    <property type="match status" value="1"/>
</dbReference>
<dbReference type="AlphaFoldDB" id="A0A2T5UU62"/>
<dbReference type="InterPro" id="IPR013216">
    <property type="entry name" value="Methyltransf_11"/>
</dbReference>
<dbReference type="InterPro" id="IPR029063">
    <property type="entry name" value="SAM-dependent_MTases_sf"/>
</dbReference>
<dbReference type="RefSeq" id="WP_107991871.1">
    <property type="nucleotide sequence ID" value="NZ_QAYG01000013.1"/>
</dbReference>
<dbReference type="OrthoDB" id="9777830at2"/>
<dbReference type="CDD" id="cd02440">
    <property type="entry name" value="AdoMet_MTases"/>
    <property type="match status" value="1"/>
</dbReference>
<dbReference type="Proteomes" id="UP000244081">
    <property type="component" value="Unassembled WGS sequence"/>
</dbReference>
<reference evidence="2 3" key="1">
    <citation type="submission" date="2018-04" db="EMBL/GenBank/DDBJ databases">
        <title>Genomic Encyclopedia of Archaeal and Bacterial Type Strains, Phase II (KMG-II): from individual species to whole genera.</title>
        <authorList>
            <person name="Goeker M."/>
        </authorList>
    </citation>
    <scope>NUCLEOTIDE SEQUENCE [LARGE SCALE GENOMIC DNA]</scope>
    <source>
        <strain evidence="2 3">DSM 23382</strain>
    </source>
</reference>
<dbReference type="GO" id="GO:0008757">
    <property type="term" value="F:S-adenosylmethionine-dependent methyltransferase activity"/>
    <property type="evidence" value="ECO:0007669"/>
    <property type="project" value="InterPro"/>
</dbReference>
<dbReference type="InterPro" id="IPR050508">
    <property type="entry name" value="Methyltransf_Superfamily"/>
</dbReference>
<gene>
    <name evidence="2" type="ORF">C8N35_11341</name>
</gene>
<dbReference type="GO" id="GO:0032259">
    <property type="term" value="P:methylation"/>
    <property type="evidence" value="ECO:0007669"/>
    <property type="project" value="UniProtKB-KW"/>
</dbReference>
<dbReference type="Pfam" id="PF08241">
    <property type="entry name" value="Methyltransf_11"/>
    <property type="match status" value="1"/>
</dbReference>
<protein>
    <submittedName>
        <fullName evidence="2">Phosphatidylethanolamine/phosphatidyl-N-methylethanolamine N-methyltransferase</fullName>
    </submittedName>
</protein>
<evidence type="ECO:0000259" key="1">
    <source>
        <dbReference type="Pfam" id="PF08241"/>
    </source>
</evidence>
<keyword evidence="2" id="KW-0489">Methyltransferase</keyword>
<organism evidence="2 3">
    <name type="scientific">Breoghania corrubedonensis</name>
    <dbReference type="NCBI Taxonomy" id="665038"/>
    <lineage>
        <taxon>Bacteria</taxon>
        <taxon>Pseudomonadati</taxon>
        <taxon>Pseudomonadota</taxon>
        <taxon>Alphaproteobacteria</taxon>
        <taxon>Hyphomicrobiales</taxon>
        <taxon>Stappiaceae</taxon>
        <taxon>Breoghania</taxon>
    </lineage>
</organism>
<accession>A0A2T5UU62</accession>
<keyword evidence="2" id="KW-0808">Transferase</keyword>
<evidence type="ECO:0000313" key="2">
    <source>
        <dbReference type="EMBL" id="PTW55001.1"/>
    </source>
</evidence>
<proteinExistence type="predicted"/>
<dbReference type="PANTHER" id="PTHR42912">
    <property type="entry name" value="METHYLTRANSFERASE"/>
    <property type="match status" value="1"/>
</dbReference>
<keyword evidence="3" id="KW-1185">Reference proteome</keyword>
<dbReference type="SUPFAM" id="SSF53335">
    <property type="entry name" value="S-adenosyl-L-methionine-dependent methyltransferases"/>
    <property type="match status" value="1"/>
</dbReference>